<evidence type="ECO:0000313" key="2">
    <source>
        <dbReference type="EMBL" id="PKW13404.1"/>
    </source>
</evidence>
<dbReference type="InterPro" id="IPR011010">
    <property type="entry name" value="DNA_brk_join_enz"/>
</dbReference>
<comment type="caution">
    <text evidence="2">The sequence shown here is derived from an EMBL/GenBank/DDBJ whole genome shotgun (WGS) entry which is preliminary data.</text>
</comment>
<proteinExistence type="predicted"/>
<sequence>MCSRCRRTTGNAPFPYPYRRHRPSACTQPGHPPRPYSLPWEKPEGKLRTVNLLFRWTDELHIRARGYNELVWKPALSAVGVIPKPVKGKRGRKRYATDRESGMHALRHFYASVTLADCVNIKELGEYLGHHDPGFTLRTYAHMLLSSHERARRAIDARMFRPRAVSGASDGT</sequence>
<gene>
    <name evidence="2" type="ORF">A8926_0930</name>
</gene>
<dbReference type="GO" id="GO:0015074">
    <property type="term" value="P:DNA integration"/>
    <property type="evidence" value="ECO:0007669"/>
    <property type="project" value="InterPro"/>
</dbReference>
<dbReference type="SUPFAM" id="SSF56349">
    <property type="entry name" value="DNA breaking-rejoining enzymes"/>
    <property type="match status" value="1"/>
</dbReference>
<dbReference type="Proteomes" id="UP000233786">
    <property type="component" value="Unassembled WGS sequence"/>
</dbReference>
<reference evidence="2" key="1">
    <citation type="submission" date="2017-12" db="EMBL/GenBank/DDBJ databases">
        <title>Sequencing the genomes of 1000 Actinobacteria strains.</title>
        <authorList>
            <person name="Klenk H.-P."/>
        </authorList>
    </citation>
    <scope>NUCLEOTIDE SEQUENCE [LARGE SCALE GENOMIC DNA]</scope>
    <source>
        <strain evidence="2">DSM 44228</strain>
    </source>
</reference>
<evidence type="ECO:0000313" key="3">
    <source>
        <dbReference type="Proteomes" id="UP000233786"/>
    </source>
</evidence>
<keyword evidence="3" id="KW-1185">Reference proteome</keyword>
<dbReference type="AlphaFoldDB" id="A0A2N3XRV1"/>
<dbReference type="GO" id="GO:0006310">
    <property type="term" value="P:DNA recombination"/>
    <property type="evidence" value="ECO:0007669"/>
    <property type="project" value="UniProtKB-KW"/>
</dbReference>
<protein>
    <recommendedName>
        <fullName evidence="4">Phage integrase family protein</fullName>
    </recommendedName>
</protein>
<dbReference type="InterPro" id="IPR013762">
    <property type="entry name" value="Integrase-like_cat_sf"/>
</dbReference>
<evidence type="ECO:0008006" key="4">
    <source>
        <dbReference type="Google" id="ProtNLM"/>
    </source>
</evidence>
<dbReference type="STRING" id="994479.GCA_000194155_06324"/>
<keyword evidence="1" id="KW-0233">DNA recombination</keyword>
<name>A0A2N3XRV1_SACSN</name>
<accession>A0A2N3XRV1</accession>
<evidence type="ECO:0000256" key="1">
    <source>
        <dbReference type="ARBA" id="ARBA00023172"/>
    </source>
</evidence>
<dbReference type="EMBL" id="PJNB01000001">
    <property type="protein sequence ID" value="PKW13404.1"/>
    <property type="molecule type" value="Genomic_DNA"/>
</dbReference>
<organism evidence="2 3">
    <name type="scientific">Saccharopolyspora spinosa</name>
    <dbReference type="NCBI Taxonomy" id="60894"/>
    <lineage>
        <taxon>Bacteria</taxon>
        <taxon>Bacillati</taxon>
        <taxon>Actinomycetota</taxon>
        <taxon>Actinomycetes</taxon>
        <taxon>Pseudonocardiales</taxon>
        <taxon>Pseudonocardiaceae</taxon>
        <taxon>Saccharopolyspora</taxon>
    </lineage>
</organism>
<dbReference type="Gene3D" id="1.10.443.10">
    <property type="entry name" value="Intergrase catalytic core"/>
    <property type="match status" value="1"/>
</dbReference>
<dbReference type="GO" id="GO:0003677">
    <property type="term" value="F:DNA binding"/>
    <property type="evidence" value="ECO:0007669"/>
    <property type="project" value="InterPro"/>
</dbReference>